<dbReference type="InterPro" id="IPR051131">
    <property type="entry name" value="NEK_Ser/Thr_kinase_NIMA"/>
</dbReference>
<feature type="region of interest" description="Disordered" evidence="10">
    <location>
        <begin position="395"/>
        <end position="423"/>
    </location>
</feature>
<evidence type="ECO:0000259" key="11">
    <source>
        <dbReference type="PROSITE" id="PS50011"/>
    </source>
</evidence>
<keyword evidence="7" id="KW-0067">ATP-binding</keyword>
<evidence type="ECO:0000256" key="8">
    <source>
        <dbReference type="ARBA" id="ARBA00047899"/>
    </source>
</evidence>
<evidence type="ECO:0000256" key="4">
    <source>
        <dbReference type="ARBA" id="ARBA00022679"/>
    </source>
</evidence>
<reference evidence="12" key="2">
    <citation type="submission" date="2020-11" db="EMBL/GenBank/DDBJ databases">
        <authorList>
            <person name="McCartney M.A."/>
            <person name="Auch B."/>
            <person name="Kono T."/>
            <person name="Mallez S."/>
            <person name="Becker A."/>
            <person name="Gohl D.M."/>
            <person name="Silverstein K.A.T."/>
            <person name="Koren S."/>
            <person name="Bechman K.B."/>
            <person name="Herman A."/>
            <person name="Abrahante J.E."/>
            <person name="Garbe J."/>
        </authorList>
    </citation>
    <scope>NUCLEOTIDE SEQUENCE</scope>
    <source>
        <strain evidence="12">Duluth1</strain>
        <tissue evidence="12">Whole animal</tissue>
    </source>
</reference>
<evidence type="ECO:0000313" key="12">
    <source>
        <dbReference type="EMBL" id="KAH3812756.1"/>
    </source>
</evidence>
<keyword evidence="5" id="KW-0547">Nucleotide-binding</keyword>
<dbReference type="SUPFAM" id="SSF56112">
    <property type="entry name" value="Protein kinase-like (PK-like)"/>
    <property type="match status" value="1"/>
</dbReference>
<dbReference type="InterPro" id="IPR008271">
    <property type="entry name" value="Ser/Thr_kinase_AS"/>
</dbReference>
<accession>A0A9D4GC77</accession>
<organism evidence="12 13">
    <name type="scientific">Dreissena polymorpha</name>
    <name type="common">Zebra mussel</name>
    <name type="synonym">Mytilus polymorpha</name>
    <dbReference type="NCBI Taxonomy" id="45954"/>
    <lineage>
        <taxon>Eukaryota</taxon>
        <taxon>Metazoa</taxon>
        <taxon>Spiralia</taxon>
        <taxon>Lophotrochozoa</taxon>
        <taxon>Mollusca</taxon>
        <taxon>Bivalvia</taxon>
        <taxon>Autobranchia</taxon>
        <taxon>Heteroconchia</taxon>
        <taxon>Euheterodonta</taxon>
        <taxon>Imparidentia</taxon>
        <taxon>Neoheterodontei</taxon>
        <taxon>Myida</taxon>
        <taxon>Dreissenoidea</taxon>
        <taxon>Dreissenidae</taxon>
        <taxon>Dreissena</taxon>
    </lineage>
</organism>
<evidence type="ECO:0000256" key="5">
    <source>
        <dbReference type="ARBA" id="ARBA00022741"/>
    </source>
</evidence>
<dbReference type="PROSITE" id="PS00108">
    <property type="entry name" value="PROTEIN_KINASE_ST"/>
    <property type="match status" value="1"/>
</dbReference>
<dbReference type="Pfam" id="PF00069">
    <property type="entry name" value="Pkinase"/>
    <property type="match status" value="1"/>
</dbReference>
<keyword evidence="6" id="KW-0418">Kinase</keyword>
<comment type="similarity">
    <text evidence="1">Belongs to the protein kinase superfamily. NEK Ser/Thr protein kinase family. NIMA subfamily.</text>
</comment>
<comment type="catalytic activity">
    <reaction evidence="8">
        <text>L-threonyl-[protein] + ATP = O-phospho-L-threonyl-[protein] + ADP + H(+)</text>
        <dbReference type="Rhea" id="RHEA:46608"/>
        <dbReference type="Rhea" id="RHEA-COMP:11060"/>
        <dbReference type="Rhea" id="RHEA-COMP:11605"/>
        <dbReference type="ChEBI" id="CHEBI:15378"/>
        <dbReference type="ChEBI" id="CHEBI:30013"/>
        <dbReference type="ChEBI" id="CHEBI:30616"/>
        <dbReference type="ChEBI" id="CHEBI:61977"/>
        <dbReference type="ChEBI" id="CHEBI:456216"/>
        <dbReference type="EC" id="2.7.11.1"/>
    </reaction>
</comment>
<dbReference type="InterPro" id="IPR011009">
    <property type="entry name" value="Kinase-like_dom_sf"/>
</dbReference>
<evidence type="ECO:0000256" key="7">
    <source>
        <dbReference type="ARBA" id="ARBA00022840"/>
    </source>
</evidence>
<dbReference type="AlphaFoldDB" id="A0A9D4GC77"/>
<comment type="catalytic activity">
    <reaction evidence="9">
        <text>L-seryl-[protein] + ATP = O-phospho-L-seryl-[protein] + ADP + H(+)</text>
        <dbReference type="Rhea" id="RHEA:17989"/>
        <dbReference type="Rhea" id="RHEA-COMP:9863"/>
        <dbReference type="Rhea" id="RHEA-COMP:11604"/>
        <dbReference type="ChEBI" id="CHEBI:15378"/>
        <dbReference type="ChEBI" id="CHEBI:29999"/>
        <dbReference type="ChEBI" id="CHEBI:30616"/>
        <dbReference type="ChEBI" id="CHEBI:83421"/>
        <dbReference type="ChEBI" id="CHEBI:456216"/>
        <dbReference type="EC" id="2.7.11.1"/>
    </reaction>
</comment>
<dbReference type="GO" id="GO:0004674">
    <property type="term" value="F:protein serine/threonine kinase activity"/>
    <property type="evidence" value="ECO:0007669"/>
    <property type="project" value="UniProtKB-KW"/>
</dbReference>
<dbReference type="Gene3D" id="1.10.510.10">
    <property type="entry name" value="Transferase(Phosphotransferase) domain 1"/>
    <property type="match status" value="1"/>
</dbReference>
<dbReference type="PANTHER" id="PTHR44899:SF3">
    <property type="entry name" value="SERINE_THREONINE-PROTEIN KINASE NEK1"/>
    <property type="match status" value="1"/>
</dbReference>
<reference evidence="12" key="1">
    <citation type="journal article" date="2019" name="bioRxiv">
        <title>The Genome of the Zebra Mussel, Dreissena polymorpha: A Resource for Invasive Species Research.</title>
        <authorList>
            <person name="McCartney M.A."/>
            <person name="Auch B."/>
            <person name="Kono T."/>
            <person name="Mallez S."/>
            <person name="Zhang Y."/>
            <person name="Obille A."/>
            <person name="Becker A."/>
            <person name="Abrahante J.E."/>
            <person name="Garbe J."/>
            <person name="Badalamenti J.P."/>
            <person name="Herman A."/>
            <person name="Mangelson H."/>
            <person name="Liachko I."/>
            <person name="Sullivan S."/>
            <person name="Sone E.D."/>
            <person name="Koren S."/>
            <person name="Silverstein K.A.T."/>
            <person name="Beckman K.B."/>
            <person name="Gohl D.M."/>
        </authorList>
    </citation>
    <scope>NUCLEOTIDE SEQUENCE</scope>
    <source>
        <strain evidence="12">Duluth1</strain>
        <tissue evidence="12">Whole animal</tissue>
    </source>
</reference>
<evidence type="ECO:0000256" key="6">
    <source>
        <dbReference type="ARBA" id="ARBA00022777"/>
    </source>
</evidence>
<dbReference type="SMART" id="SM00220">
    <property type="entry name" value="S_TKc"/>
    <property type="match status" value="1"/>
</dbReference>
<feature type="domain" description="Protein kinase" evidence="11">
    <location>
        <begin position="1"/>
        <end position="213"/>
    </location>
</feature>
<protein>
    <recommendedName>
        <fullName evidence="2">non-specific serine/threonine protein kinase</fullName>
        <ecNumber evidence="2">2.7.11.1</ecNumber>
    </recommendedName>
</protein>
<evidence type="ECO:0000256" key="2">
    <source>
        <dbReference type="ARBA" id="ARBA00012513"/>
    </source>
</evidence>
<comment type="caution">
    <text evidence="12">The sequence shown here is derived from an EMBL/GenBank/DDBJ whole genome shotgun (WGS) entry which is preliminary data.</text>
</comment>
<dbReference type="PANTHER" id="PTHR44899">
    <property type="entry name" value="CAMK FAMILY PROTEIN KINASE"/>
    <property type="match status" value="1"/>
</dbReference>
<dbReference type="EMBL" id="JAIWYP010000006">
    <property type="protein sequence ID" value="KAH3812756.1"/>
    <property type="molecule type" value="Genomic_DNA"/>
</dbReference>
<keyword evidence="4" id="KW-0808">Transferase</keyword>
<keyword evidence="3" id="KW-0723">Serine/threonine-protein kinase</keyword>
<dbReference type="EC" id="2.7.11.1" evidence="2"/>
<dbReference type="PROSITE" id="PS50011">
    <property type="entry name" value="PROTEIN_KINASE_DOM"/>
    <property type="match status" value="1"/>
</dbReference>
<feature type="compositionally biased region" description="Basic and acidic residues" evidence="10">
    <location>
        <begin position="224"/>
        <end position="247"/>
    </location>
</feature>
<evidence type="ECO:0000313" key="13">
    <source>
        <dbReference type="Proteomes" id="UP000828390"/>
    </source>
</evidence>
<feature type="region of interest" description="Disordered" evidence="10">
    <location>
        <begin position="224"/>
        <end position="256"/>
    </location>
</feature>
<evidence type="ECO:0000256" key="9">
    <source>
        <dbReference type="ARBA" id="ARBA00048679"/>
    </source>
</evidence>
<name>A0A9D4GC77_DREPO</name>
<proteinExistence type="inferred from homology"/>
<keyword evidence="13" id="KW-1185">Reference proteome</keyword>
<dbReference type="Proteomes" id="UP000828390">
    <property type="component" value="Unassembled WGS sequence"/>
</dbReference>
<sequence>MDRCVVEVWMLSICYHVNIVRYIQAYVSDGCLNIVMEYASGGDLSQKIEKQNGIHFPQETVLDWFLQVVLALEYIHSKKFLHRDLKPQNVFLTLSGIVKLGDFGIARHLINEDLASTRIGTPLYISPEICEGKPYNDRSDMWAAGCLLFEMCALQVPFHAQMFDSLVAKILKAEYEPLPSQYTDMIEPILCRLLVVNVAERYTAKQILDLPELASTVTPLRNKNAEYRRSRSRSLDRWEANQSESKRSASVTKPTEKKNLVKQCVVNIEKSKGKAASVSAPGSDRDNRNIVDDGRVYRNIVEDGGGGQNGNQLIDNLDGRNNDLNCNDRQVPNRNIVGNQTDNAAEIQASKGSRTYTIKDSAFRKLSAASPALSNTIRQQRFSVSVTEAFTVKSQSSGSVSYRGDNPSEAGDDEVFSPLKDQTNKPCVDSRTYTIDKGHQLRQTSHRALVDALSLYRHGAAHTKQALYQELVHYLGPAQARDMLARVSQCVLEDGQGYAGLQGTLSETEFELLPLVCMVLVM</sequence>
<evidence type="ECO:0000256" key="3">
    <source>
        <dbReference type="ARBA" id="ARBA00022527"/>
    </source>
</evidence>
<evidence type="ECO:0000256" key="10">
    <source>
        <dbReference type="SAM" id="MobiDB-lite"/>
    </source>
</evidence>
<dbReference type="GO" id="GO:0005524">
    <property type="term" value="F:ATP binding"/>
    <property type="evidence" value="ECO:0007669"/>
    <property type="project" value="UniProtKB-KW"/>
</dbReference>
<evidence type="ECO:0000256" key="1">
    <source>
        <dbReference type="ARBA" id="ARBA00010886"/>
    </source>
</evidence>
<gene>
    <name evidence="12" type="ORF">DPMN_141195</name>
</gene>
<dbReference type="InterPro" id="IPR000719">
    <property type="entry name" value="Prot_kinase_dom"/>
</dbReference>